<proteinExistence type="predicted"/>
<dbReference type="InterPro" id="IPR025847">
    <property type="entry name" value="MEDS_domain"/>
</dbReference>
<keyword evidence="3" id="KW-1185">Reference proteome</keyword>
<comment type="caution">
    <text evidence="2">The sequence shown here is derived from an EMBL/GenBank/DDBJ whole genome shotgun (WGS) entry which is preliminary data.</text>
</comment>
<protein>
    <recommendedName>
        <fullName evidence="1">MEDS domain-containing protein</fullName>
    </recommendedName>
</protein>
<dbReference type="EMBL" id="JAAXKZ010000022">
    <property type="protein sequence ID" value="NMH91679.1"/>
    <property type="molecule type" value="Genomic_DNA"/>
</dbReference>
<sequence length="200" mass="21636">MTTTAEVRRTATFGGAQLAAHDHVCAFVLGEEERERLALSFFTEGLEDGEACRYVGNRRDGRRMAATMAGKGVDLRLFEVSQPCATPMAGPLDVDSLIGAAYSWSRAIAGQDRRRFTRTLADMTALHTLAGSAGFQDRLAAYEVRVSAYTTTAPHVFVCMFDFGVFGGDVLMASLKAHRDAWMGGQVLARLPLAQGARPV</sequence>
<dbReference type="Proteomes" id="UP000586918">
    <property type="component" value="Unassembled WGS sequence"/>
</dbReference>
<organism evidence="2 3">
    <name type="scientific">Pseudonocardia bannensis</name>
    <dbReference type="NCBI Taxonomy" id="630973"/>
    <lineage>
        <taxon>Bacteria</taxon>
        <taxon>Bacillati</taxon>
        <taxon>Actinomycetota</taxon>
        <taxon>Actinomycetes</taxon>
        <taxon>Pseudonocardiales</taxon>
        <taxon>Pseudonocardiaceae</taxon>
        <taxon>Pseudonocardia</taxon>
    </lineage>
</organism>
<evidence type="ECO:0000313" key="2">
    <source>
        <dbReference type="EMBL" id="NMH91679.1"/>
    </source>
</evidence>
<evidence type="ECO:0000259" key="1">
    <source>
        <dbReference type="Pfam" id="PF14417"/>
    </source>
</evidence>
<evidence type="ECO:0000313" key="3">
    <source>
        <dbReference type="Proteomes" id="UP000586918"/>
    </source>
</evidence>
<dbReference type="RefSeq" id="WP_169412007.1">
    <property type="nucleotide sequence ID" value="NZ_JAAXKZ010000022.1"/>
</dbReference>
<dbReference type="AlphaFoldDB" id="A0A848DGK8"/>
<reference evidence="2 3" key="1">
    <citation type="submission" date="2020-04" db="EMBL/GenBank/DDBJ databases">
        <authorList>
            <person name="Klaysubun C."/>
            <person name="Duangmal K."/>
            <person name="Lipun K."/>
        </authorList>
    </citation>
    <scope>NUCLEOTIDE SEQUENCE [LARGE SCALE GENOMIC DNA]</scope>
    <source>
        <strain evidence="2 3">DSM 45300</strain>
    </source>
</reference>
<dbReference type="Pfam" id="PF14417">
    <property type="entry name" value="MEDS"/>
    <property type="match status" value="1"/>
</dbReference>
<accession>A0A848DGK8</accession>
<name>A0A848DGK8_9PSEU</name>
<gene>
    <name evidence="2" type="ORF">HF519_08810</name>
</gene>
<feature type="domain" description="MEDS" evidence="1">
    <location>
        <begin position="22"/>
        <end position="179"/>
    </location>
</feature>